<evidence type="ECO:0000313" key="1">
    <source>
        <dbReference type="EMBL" id="CAB4878917.1"/>
    </source>
</evidence>
<name>A0A6J7E791_9ZZZZ</name>
<sequence>MHLVIGLCIHENIICTLAIEKLHLTLIDNRERHLLVGAEGFVYDRTGSIVLEFCSNKGTALTWLDMLKLDNGDKPIREIEGHSVLEVVC</sequence>
<organism evidence="1">
    <name type="scientific">freshwater metagenome</name>
    <dbReference type="NCBI Taxonomy" id="449393"/>
    <lineage>
        <taxon>unclassified sequences</taxon>
        <taxon>metagenomes</taxon>
        <taxon>ecological metagenomes</taxon>
    </lineage>
</organism>
<protein>
    <submittedName>
        <fullName evidence="1">Unannotated protein</fullName>
    </submittedName>
</protein>
<accession>A0A6J7E791</accession>
<dbReference type="EMBL" id="CAFBLK010000269">
    <property type="protein sequence ID" value="CAB4878917.1"/>
    <property type="molecule type" value="Genomic_DNA"/>
</dbReference>
<reference evidence="1" key="1">
    <citation type="submission" date="2020-05" db="EMBL/GenBank/DDBJ databases">
        <authorList>
            <person name="Chiriac C."/>
            <person name="Salcher M."/>
            <person name="Ghai R."/>
            <person name="Kavagutti S V."/>
        </authorList>
    </citation>
    <scope>NUCLEOTIDE SEQUENCE</scope>
</reference>
<dbReference type="AlphaFoldDB" id="A0A6J7E791"/>
<proteinExistence type="predicted"/>
<gene>
    <name evidence="1" type="ORF">UFOPK3317_01320</name>
</gene>